<dbReference type="AlphaFoldDB" id="A0A2N6NQ91"/>
<reference evidence="3 4" key="1">
    <citation type="journal article" date="2016" name="Appl. Microbiol. Biotechnol.">
        <title>Characterization of T-DNA insertion mutants with decreased virulence in the entomopathogenic fungus Beauveria bassiana JEF-007.</title>
        <authorList>
            <person name="Kim S."/>
            <person name="Lee S.J."/>
            <person name="Nai Y.S."/>
            <person name="Yu J.S."/>
            <person name="Lee M.R."/>
            <person name="Yang Y.T."/>
            <person name="Kim J.S."/>
        </authorList>
    </citation>
    <scope>NUCLEOTIDE SEQUENCE [LARGE SCALE GENOMIC DNA]</scope>
    <source>
        <strain evidence="3 4">JEF-007</strain>
    </source>
</reference>
<dbReference type="PROSITE" id="PS51762">
    <property type="entry name" value="GH16_2"/>
    <property type="match status" value="1"/>
</dbReference>
<dbReference type="Gene3D" id="2.60.120.200">
    <property type="match status" value="1"/>
</dbReference>
<dbReference type="EMBL" id="MRVG01000004">
    <property type="protein sequence ID" value="PMB69441.1"/>
    <property type="molecule type" value="Genomic_DNA"/>
</dbReference>
<evidence type="ECO:0000313" key="3">
    <source>
        <dbReference type="EMBL" id="PMB69441.1"/>
    </source>
</evidence>
<evidence type="ECO:0000256" key="1">
    <source>
        <dbReference type="SAM" id="SignalP"/>
    </source>
</evidence>
<keyword evidence="1" id="KW-0732">Signal</keyword>
<dbReference type="PANTHER" id="PTHR38121:SF4">
    <property type="entry name" value="GH16 DOMAIN-CONTAINING PROTEIN-RELATED"/>
    <property type="match status" value="1"/>
</dbReference>
<dbReference type="PANTHER" id="PTHR38121">
    <property type="entry name" value="GH16 DOMAIN-CONTAINING PROTEIN"/>
    <property type="match status" value="1"/>
</dbReference>
<keyword evidence="3" id="KW-0119">Carbohydrate metabolism</keyword>
<dbReference type="CDD" id="cd00413">
    <property type="entry name" value="Glyco_hydrolase_16"/>
    <property type="match status" value="1"/>
</dbReference>
<feature type="chain" id="PRO_5014847048" evidence="1">
    <location>
        <begin position="23"/>
        <end position="414"/>
    </location>
</feature>
<accession>A0A2N6NQ91</accession>
<dbReference type="OMA" id="HIRYTNQ"/>
<dbReference type="InterPro" id="IPR000757">
    <property type="entry name" value="Beta-glucanase-like"/>
</dbReference>
<dbReference type="SUPFAM" id="SSF49899">
    <property type="entry name" value="Concanavalin A-like lectins/glucanases"/>
    <property type="match status" value="1"/>
</dbReference>
<feature type="signal peptide" evidence="1">
    <location>
        <begin position="1"/>
        <end position="22"/>
    </location>
</feature>
<protein>
    <submittedName>
        <fullName evidence="3">Xylanase/beta-glucanase</fullName>
    </submittedName>
</protein>
<sequence length="414" mass="43888">MASRQILAVLLAMTSLFSMAAAAATETVEDSSCDCFLSNGTNPGYYAKHAFFDFRQLLQHAGVPDVVDDATSAASAPESSDFFTSDAWTSFWEVENWNNSNGAASNGRANTLSNDATIYMVNSPSNIYIAKAADDGGGGGGGGGRDAVTFLTMRTKRLHDFQTAAEFQTADAGYQFLSLRMCARTVGAPGAVTAMFTYRGAADPARVQEADVEILTRGPRSVIQYTNQPSDLPADRGEIAEATRNATLPGGAAWSDWAVHRLDWTPERSVWYVDGREAASIAFQVPRDPAAVNFNAWSDGGSWSGNMTVGDEASLQIQWIEMLYNNSTDAGKQSAAVAASGSRTVSGRRIMRRSAKHHACKVVCTIDGVADVGKAALLSNSTESGAASNTRASAGTGSLLMCLWATAAILYMVL</sequence>
<keyword evidence="3" id="KW-0378">Hydrolase</keyword>
<dbReference type="Pfam" id="PF00722">
    <property type="entry name" value="Glyco_hydro_16"/>
    <property type="match status" value="1"/>
</dbReference>
<dbReference type="GO" id="GO:0045493">
    <property type="term" value="P:xylan catabolic process"/>
    <property type="evidence" value="ECO:0007669"/>
    <property type="project" value="UniProtKB-KW"/>
</dbReference>
<keyword evidence="3" id="KW-0624">Polysaccharide degradation</keyword>
<gene>
    <name evidence="3" type="primary">xynD_1</name>
    <name evidence="3" type="ORF">BM221_004085</name>
</gene>
<dbReference type="GO" id="GO:0004553">
    <property type="term" value="F:hydrolase activity, hydrolyzing O-glycosyl compounds"/>
    <property type="evidence" value="ECO:0007669"/>
    <property type="project" value="InterPro"/>
</dbReference>
<feature type="domain" description="GH16" evidence="2">
    <location>
        <begin position="69"/>
        <end position="328"/>
    </location>
</feature>
<dbReference type="Proteomes" id="UP000235728">
    <property type="component" value="Unassembled WGS sequence"/>
</dbReference>
<keyword evidence="3" id="KW-0326">Glycosidase</keyword>
<evidence type="ECO:0000313" key="4">
    <source>
        <dbReference type="Proteomes" id="UP000235728"/>
    </source>
</evidence>
<proteinExistence type="predicted"/>
<evidence type="ECO:0000259" key="2">
    <source>
        <dbReference type="PROSITE" id="PS51762"/>
    </source>
</evidence>
<comment type="caution">
    <text evidence="3">The sequence shown here is derived from an EMBL/GenBank/DDBJ whole genome shotgun (WGS) entry which is preliminary data.</text>
</comment>
<dbReference type="InterPro" id="IPR013320">
    <property type="entry name" value="ConA-like_dom_sf"/>
</dbReference>
<name>A0A2N6NQ91_BEABA</name>
<organism evidence="3 4">
    <name type="scientific">Beauveria bassiana</name>
    <name type="common">White muscardine disease fungus</name>
    <name type="synonym">Tritirachium shiotae</name>
    <dbReference type="NCBI Taxonomy" id="176275"/>
    <lineage>
        <taxon>Eukaryota</taxon>
        <taxon>Fungi</taxon>
        <taxon>Dikarya</taxon>
        <taxon>Ascomycota</taxon>
        <taxon>Pezizomycotina</taxon>
        <taxon>Sordariomycetes</taxon>
        <taxon>Hypocreomycetidae</taxon>
        <taxon>Hypocreales</taxon>
        <taxon>Cordycipitaceae</taxon>
        <taxon>Beauveria</taxon>
    </lineage>
</organism>
<keyword evidence="3" id="KW-0858">Xylan degradation</keyword>